<accession>A0AAJ0F8B6</accession>
<dbReference type="GO" id="GO:0008234">
    <property type="term" value="F:cysteine-type peptidase activity"/>
    <property type="evidence" value="ECO:0007669"/>
    <property type="project" value="InterPro"/>
</dbReference>
<evidence type="ECO:0000313" key="4">
    <source>
        <dbReference type="Proteomes" id="UP001239445"/>
    </source>
</evidence>
<evidence type="ECO:0000256" key="1">
    <source>
        <dbReference type="SAM" id="MobiDB-lite"/>
    </source>
</evidence>
<sequence length="345" mass="38431">MSHDEFPDNFLPGAVFDQPDPRDQEVDMSEMGMGTGSLPAEFSVLKAPLNYKVNKGGAFDQGRIGTCMPNAVAQLYLYELQRQGVQYGDYVPSRLFLYYIARLGAAKNPSTVPSAKFFDALRQPGNRPQGNDAPQLRDSGANARDVIKIMRALGAPPEDASIQAHQVGSGKWPYDAVVQPNNHMFQPNDWPARQPEPQCFQTAVLHQALGYARPGERDATCWKRCIQRGYPIVFACKLYDSWWQWGNWPSGGKPNSNIWPIPRPGEGYGGRRHALLAIGWDDNKKAPGTSSKGAFLIQNSWGPAWGDNGFSWMPYEWLAHNDGEANWPWAVDSPWTFMQGGKAKN</sequence>
<dbReference type="AlphaFoldDB" id="A0AAJ0F8B6"/>
<dbReference type="InterPro" id="IPR000668">
    <property type="entry name" value="Peptidase_C1A_C"/>
</dbReference>
<comment type="caution">
    <text evidence="3">The sequence shown here is derived from an EMBL/GenBank/DDBJ whole genome shotgun (WGS) entry which is preliminary data.</text>
</comment>
<dbReference type="Pfam" id="PF00112">
    <property type="entry name" value="Peptidase_C1"/>
    <property type="match status" value="1"/>
</dbReference>
<feature type="region of interest" description="Disordered" evidence="1">
    <location>
        <begin position="1"/>
        <end position="23"/>
    </location>
</feature>
<name>A0AAJ0F8B6_9PEZI</name>
<organism evidence="3 4">
    <name type="scientific">Echria macrotheca</name>
    <dbReference type="NCBI Taxonomy" id="438768"/>
    <lineage>
        <taxon>Eukaryota</taxon>
        <taxon>Fungi</taxon>
        <taxon>Dikarya</taxon>
        <taxon>Ascomycota</taxon>
        <taxon>Pezizomycotina</taxon>
        <taxon>Sordariomycetes</taxon>
        <taxon>Sordariomycetidae</taxon>
        <taxon>Sordariales</taxon>
        <taxon>Schizotheciaceae</taxon>
        <taxon>Echria</taxon>
    </lineage>
</organism>
<proteinExistence type="predicted"/>
<reference evidence="3" key="1">
    <citation type="submission" date="2023-06" db="EMBL/GenBank/DDBJ databases">
        <title>Genome-scale phylogeny and comparative genomics of the fungal order Sordariales.</title>
        <authorList>
            <consortium name="Lawrence Berkeley National Laboratory"/>
            <person name="Hensen N."/>
            <person name="Bonometti L."/>
            <person name="Westerberg I."/>
            <person name="Brannstrom I.O."/>
            <person name="Guillou S."/>
            <person name="Cros-Aarteil S."/>
            <person name="Calhoun S."/>
            <person name="Haridas S."/>
            <person name="Kuo A."/>
            <person name="Mondo S."/>
            <person name="Pangilinan J."/>
            <person name="Riley R."/>
            <person name="Labutti K."/>
            <person name="Andreopoulos B."/>
            <person name="Lipzen A."/>
            <person name="Chen C."/>
            <person name="Yanf M."/>
            <person name="Daum C."/>
            <person name="Ng V."/>
            <person name="Clum A."/>
            <person name="Steindorff A."/>
            <person name="Ohm R."/>
            <person name="Martin F."/>
            <person name="Silar P."/>
            <person name="Natvig D."/>
            <person name="Lalanne C."/>
            <person name="Gautier V."/>
            <person name="Ament-Velasquez S.L."/>
            <person name="Kruys A."/>
            <person name="Hutchinson M.I."/>
            <person name="Powell A.J."/>
            <person name="Barry K."/>
            <person name="Miller A.N."/>
            <person name="Grigoriev I.V."/>
            <person name="Debuchy R."/>
            <person name="Gladieux P."/>
            <person name="Thoren M.H."/>
            <person name="Johannesson H."/>
        </authorList>
    </citation>
    <scope>NUCLEOTIDE SEQUENCE</scope>
    <source>
        <strain evidence="3">PSN4</strain>
    </source>
</reference>
<dbReference type="EMBL" id="MU839840">
    <property type="protein sequence ID" value="KAK1751949.1"/>
    <property type="molecule type" value="Genomic_DNA"/>
</dbReference>
<dbReference type="SUPFAM" id="SSF54001">
    <property type="entry name" value="Cysteine proteinases"/>
    <property type="match status" value="1"/>
</dbReference>
<keyword evidence="4" id="KW-1185">Reference proteome</keyword>
<dbReference type="InterPro" id="IPR038765">
    <property type="entry name" value="Papain-like_cys_pep_sf"/>
</dbReference>
<gene>
    <name evidence="3" type="ORF">QBC47DRAFT_432697</name>
</gene>
<dbReference type="GO" id="GO:0006508">
    <property type="term" value="P:proteolysis"/>
    <property type="evidence" value="ECO:0007669"/>
    <property type="project" value="InterPro"/>
</dbReference>
<dbReference type="CDD" id="cd02619">
    <property type="entry name" value="Peptidase_C1"/>
    <property type="match status" value="1"/>
</dbReference>
<dbReference type="Gene3D" id="3.90.70.10">
    <property type="entry name" value="Cysteine proteinases"/>
    <property type="match status" value="1"/>
</dbReference>
<feature type="domain" description="Peptidase C1A papain C-terminal" evidence="2">
    <location>
        <begin position="271"/>
        <end position="313"/>
    </location>
</feature>
<evidence type="ECO:0000259" key="2">
    <source>
        <dbReference type="Pfam" id="PF00112"/>
    </source>
</evidence>
<dbReference type="Proteomes" id="UP001239445">
    <property type="component" value="Unassembled WGS sequence"/>
</dbReference>
<evidence type="ECO:0000313" key="3">
    <source>
        <dbReference type="EMBL" id="KAK1751949.1"/>
    </source>
</evidence>
<protein>
    <recommendedName>
        <fullName evidence="2">Peptidase C1A papain C-terminal domain-containing protein</fullName>
    </recommendedName>
</protein>